<dbReference type="Proteomes" id="UP000823660">
    <property type="component" value="Unassembled WGS sequence"/>
</dbReference>
<dbReference type="InterPro" id="IPR001387">
    <property type="entry name" value="Cro/C1-type_HTH"/>
</dbReference>
<evidence type="ECO:0000256" key="1">
    <source>
        <dbReference type="SAM" id="MobiDB-lite"/>
    </source>
</evidence>
<comment type="caution">
    <text evidence="3">The sequence shown here is derived from an EMBL/GenBank/DDBJ whole genome shotgun (WGS) entry which is preliminary data.</text>
</comment>
<protein>
    <submittedName>
        <fullName evidence="3">Helix-turn-helix transcriptional regulator</fullName>
    </submittedName>
</protein>
<feature type="region of interest" description="Disordered" evidence="1">
    <location>
        <begin position="91"/>
        <end position="137"/>
    </location>
</feature>
<dbReference type="Gene3D" id="1.10.260.40">
    <property type="entry name" value="lambda repressor-like DNA-binding domains"/>
    <property type="match status" value="1"/>
</dbReference>
<evidence type="ECO:0000313" key="3">
    <source>
        <dbReference type="EMBL" id="MBO8467017.1"/>
    </source>
</evidence>
<dbReference type="InterPro" id="IPR010982">
    <property type="entry name" value="Lambda_DNA-bd_dom_sf"/>
</dbReference>
<proteinExistence type="predicted"/>
<reference evidence="3" key="1">
    <citation type="submission" date="2020-10" db="EMBL/GenBank/DDBJ databases">
        <authorList>
            <person name="Gilroy R."/>
        </authorList>
    </citation>
    <scope>NUCLEOTIDE SEQUENCE</scope>
    <source>
        <strain evidence="3">B1-15692</strain>
    </source>
</reference>
<feature type="non-terminal residue" evidence="3">
    <location>
        <position position="1"/>
    </location>
</feature>
<name>A0A9D9I6V1_9BACT</name>
<sequence length="159" mass="17976">RLQQFLNAENITQARFATMIHVTPASISHILDGRNRPGFDFIQNTMKAFPDLNIEWLINGQGKMYKTAGTPVRTEDPGDMPDSLFSDEFPDEMEVRPSEAPEADVPRTEKKRAEAQTSANIAAIQREDSPSDMSQTSVKQRKAIKIVIFYDDGTFQELR</sequence>
<dbReference type="SUPFAM" id="SSF47413">
    <property type="entry name" value="lambda repressor-like DNA-binding domains"/>
    <property type="match status" value="1"/>
</dbReference>
<feature type="compositionally biased region" description="Basic and acidic residues" evidence="1">
    <location>
        <begin position="93"/>
        <end position="114"/>
    </location>
</feature>
<evidence type="ECO:0000313" key="4">
    <source>
        <dbReference type="Proteomes" id="UP000823660"/>
    </source>
</evidence>
<evidence type="ECO:0000259" key="2">
    <source>
        <dbReference type="PROSITE" id="PS50943"/>
    </source>
</evidence>
<gene>
    <name evidence="3" type="ORF">IAB99_04545</name>
</gene>
<feature type="domain" description="HTH cro/C1-type" evidence="2">
    <location>
        <begin position="2"/>
        <end position="57"/>
    </location>
</feature>
<organism evidence="3 4">
    <name type="scientific">Candidatus Cryptobacteroides faecipullorum</name>
    <dbReference type="NCBI Taxonomy" id="2840764"/>
    <lineage>
        <taxon>Bacteria</taxon>
        <taxon>Pseudomonadati</taxon>
        <taxon>Bacteroidota</taxon>
        <taxon>Bacteroidia</taxon>
        <taxon>Bacteroidales</taxon>
        <taxon>Candidatus Cryptobacteroides</taxon>
    </lineage>
</organism>
<dbReference type="Pfam" id="PF01381">
    <property type="entry name" value="HTH_3"/>
    <property type="match status" value="1"/>
</dbReference>
<dbReference type="GO" id="GO:0003677">
    <property type="term" value="F:DNA binding"/>
    <property type="evidence" value="ECO:0007669"/>
    <property type="project" value="InterPro"/>
</dbReference>
<dbReference type="EMBL" id="JADIMH010000023">
    <property type="protein sequence ID" value="MBO8467017.1"/>
    <property type="molecule type" value="Genomic_DNA"/>
</dbReference>
<dbReference type="AlphaFoldDB" id="A0A9D9I6V1"/>
<accession>A0A9D9I6V1</accession>
<dbReference type="PROSITE" id="PS50943">
    <property type="entry name" value="HTH_CROC1"/>
    <property type="match status" value="1"/>
</dbReference>
<dbReference type="CDD" id="cd00093">
    <property type="entry name" value="HTH_XRE"/>
    <property type="match status" value="1"/>
</dbReference>
<dbReference type="SMART" id="SM00530">
    <property type="entry name" value="HTH_XRE"/>
    <property type="match status" value="1"/>
</dbReference>
<reference evidence="3" key="2">
    <citation type="journal article" date="2021" name="PeerJ">
        <title>Extensive microbial diversity within the chicken gut microbiome revealed by metagenomics and culture.</title>
        <authorList>
            <person name="Gilroy R."/>
            <person name="Ravi A."/>
            <person name="Getino M."/>
            <person name="Pursley I."/>
            <person name="Horton D.L."/>
            <person name="Alikhan N.F."/>
            <person name="Baker D."/>
            <person name="Gharbi K."/>
            <person name="Hall N."/>
            <person name="Watson M."/>
            <person name="Adriaenssens E.M."/>
            <person name="Foster-Nyarko E."/>
            <person name="Jarju S."/>
            <person name="Secka A."/>
            <person name="Antonio M."/>
            <person name="Oren A."/>
            <person name="Chaudhuri R.R."/>
            <person name="La Ragione R."/>
            <person name="Hildebrand F."/>
            <person name="Pallen M.J."/>
        </authorList>
    </citation>
    <scope>NUCLEOTIDE SEQUENCE</scope>
    <source>
        <strain evidence="3">B1-15692</strain>
    </source>
</reference>